<dbReference type="Proteomes" id="UP000807504">
    <property type="component" value="Unassembled WGS sequence"/>
</dbReference>
<gene>
    <name evidence="1" type="ORF">HNY73_007273</name>
</gene>
<organism evidence="1 2">
    <name type="scientific">Argiope bruennichi</name>
    <name type="common">Wasp spider</name>
    <name type="synonym">Aranea bruennichi</name>
    <dbReference type="NCBI Taxonomy" id="94029"/>
    <lineage>
        <taxon>Eukaryota</taxon>
        <taxon>Metazoa</taxon>
        <taxon>Ecdysozoa</taxon>
        <taxon>Arthropoda</taxon>
        <taxon>Chelicerata</taxon>
        <taxon>Arachnida</taxon>
        <taxon>Araneae</taxon>
        <taxon>Araneomorphae</taxon>
        <taxon>Entelegynae</taxon>
        <taxon>Araneoidea</taxon>
        <taxon>Araneidae</taxon>
        <taxon>Argiope</taxon>
    </lineage>
</organism>
<reference evidence="1" key="1">
    <citation type="journal article" date="2020" name="bioRxiv">
        <title>Chromosome-level reference genome of the European wasp spider Argiope bruennichi: a resource for studies on range expansion and evolutionary adaptation.</title>
        <authorList>
            <person name="Sheffer M.M."/>
            <person name="Hoppe A."/>
            <person name="Krehenwinkel H."/>
            <person name="Uhl G."/>
            <person name="Kuss A.W."/>
            <person name="Jensen L."/>
            <person name="Jensen C."/>
            <person name="Gillespie R.G."/>
            <person name="Hoff K.J."/>
            <person name="Prost S."/>
        </authorList>
    </citation>
    <scope>NUCLEOTIDE SEQUENCE</scope>
</reference>
<reference evidence="1" key="2">
    <citation type="submission" date="2020-06" db="EMBL/GenBank/DDBJ databases">
        <authorList>
            <person name="Sheffer M."/>
        </authorList>
    </citation>
    <scope>NUCLEOTIDE SEQUENCE</scope>
</reference>
<keyword evidence="2" id="KW-1185">Reference proteome</keyword>
<name>A0A8T0FG29_ARGBR</name>
<dbReference type="EMBL" id="JABXBU010000012">
    <property type="protein sequence ID" value="KAF8789332.1"/>
    <property type="molecule type" value="Genomic_DNA"/>
</dbReference>
<evidence type="ECO:0000313" key="2">
    <source>
        <dbReference type="Proteomes" id="UP000807504"/>
    </source>
</evidence>
<accession>A0A8T0FG29</accession>
<dbReference type="AlphaFoldDB" id="A0A8T0FG29"/>
<comment type="caution">
    <text evidence="1">The sequence shown here is derived from an EMBL/GenBank/DDBJ whole genome shotgun (WGS) entry which is preliminary data.</text>
</comment>
<evidence type="ECO:0000313" key="1">
    <source>
        <dbReference type="EMBL" id="KAF8789332.1"/>
    </source>
</evidence>
<protein>
    <submittedName>
        <fullName evidence="1">Uncharacterized protein</fullName>
    </submittedName>
</protein>
<sequence length="130" mass="15898">MGYFRSWYRLERCRTIMVDYIDHLLKNMIVIVLSHMDSVECLTILMRIKEVINRSAHSYRIYGSYSFGIINQLRKFLYKFDDDSRKLWWKLAIRGILYKEELPLIYNRFIIAKRLYNQMVDTYSDIYSLN</sequence>
<proteinExistence type="predicted"/>